<dbReference type="PANTHER" id="PTHR24220">
    <property type="entry name" value="IMPORT ATP-BINDING PROTEIN"/>
    <property type="match status" value="1"/>
</dbReference>
<dbReference type="InterPro" id="IPR027417">
    <property type="entry name" value="P-loop_NTPase"/>
</dbReference>
<dbReference type="GO" id="GO:0022857">
    <property type="term" value="F:transmembrane transporter activity"/>
    <property type="evidence" value="ECO:0007669"/>
    <property type="project" value="TreeGrafter"/>
</dbReference>
<accession>A0A1G1V9S0</accession>
<dbReference type="SMART" id="SM00382">
    <property type="entry name" value="AAA"/>
    <property type="match status" value="1"/>
</dbReference>
<name>A0A1G1V9S0_9BACT</name>
<dbReference type="Pfam" id="PF00005">
    <property type="entry name" value="ABC_tran"/>
    <property type="match status" value="1"/>
</dbReference>
<dbReference type="InterPro" id="IPR017871">
    <property type="entry name" value="ABC_transporter-like_CS"/>
</dbReference>
<proteinExistence type="inferred from homology"/>
<evidence type="ECO:0000313" key="6">
    <source>
        <dbReference type="Proteomes" id="UP000178272"/>
    </source>
</evidence>
<dbReference type="GO" id="GO:0005886">
    <property type="term" value="C:plasma membrane"/>
    <property type="evidence" value="ECO:0007669"/>
    <property type="project" value="UniProtKB-ARBA"/>
</dbReference>
<dbReference type="Proteomes" id="UP000178272">
    <property type="component" value="Unassembled WGS sequence"/>
</dbReference>
<dbReference type="EMBL" id="MHCA01000025">
    <property type="protein sequence ID" value="OGY12175.1"/>
    <property type="molecule type" value="Genomic_DNA"/>
</dbReference>
<dbReference type="STRING" id="1797517.A3F61_02740"/>
<dbReference type="SUPFAM" id="SSF52540">
    <property type="entry name" value="P-loop containing nucleoside triphosphate hydrolases"/>
    <property type="match status" value="1"/>
</dbReference>
<dbReference type="PANTHER" id="PTHR24220:SF470">
    <property type="entry name" value="CELL DIVISION ATP-BINDING PROTEIN FTSE"/>
    <property type="match status" value="1"/>
</dbReference>
<feature type="domain" description="ABC transporter" evidence="4">
    <location>
        <begin position="2"/>
        <end position="225"/>
    </location>
</feature>
<dbReference type="FunFam" id="3.40.50.300:FF:000056">
    <property type="entry name" value="Cell division ATP-binding protein FtsE"/>
    <property type="match status" value="1"/>
</dbReference>
<evidence type="ECO:0000259" key="4">
    <source>
        <dbReference type="PROSITE" id="PS50893"/>
    </source>
</evidence>
<dbReference type="GO" id="GO:0051301">
    <property type="term" value="P:cell division"/>
    <property type="evidence" value="ECO:0007669"/>
    <property type="project" value="UniProtKB-KW"/>
</dbReference>
<dbReference type="Gene3D" id="3.40.50.300">
    <property type="entry name" value="P-loop containing nucleotide triphosphate hydrolases"/>
    <property type="match status" value="1"/>
</dbReference>
<evidence type="ECO:0000256" key="3">
    <source>
        <dbReference type="ARBA" id="ARBA00022840"/>
    </source>
</evidence>
<keyword evidence="3 5" id="KW-0067">ATP-binding</keyword>
<dbReference type="InterPro" id="IPR003593">
    <property type="entry name" value="AAA+_ATPase"/>
</dbReference>
<protein>
    <submittedName>
        <fullName evidence="5">Cell division ATP-binding protein FtsE</fullName>
    </submittedName>
</protein>
<keyword evidence="5" id="KW-0131">Cell cycle</keyword>
<sequence>MVKFQDVAKKFGSISALEDVSFEVEAGEFVFITGPSGAGKTTLVRLLLRDIMPDKGKILIEGKDIGSLKARDLPYYRRKVGVVFQDFKLLFGRTVWENVALALEVAGDGGNDEKRIKDALDEVGLLDRANLFPKQLAGGEQQRVVIARALVTRPKLILADEPTGNLDPATSRQIVELLDRQTKEDGTTVIMATHNENIVNSLKRRVILFRGGKIISDKKGAKYSE</sequence>
<dbReference type="GO" id="GO:0005524">
    <property type="term" value="F:ATP binding"/>
    <property type="evidence" value="ECO:0007669"/>
    <property type="project" value="UniProtKB-KW"/>
</dbReference>
<keyword evidence="2" id="KW-0547">Nucleotide-binding</keyword>
<dbReference type="PROSITE" id="PS00211">
    <property type="entry name" value="ABC_TRANSPORTER_1"/>
    <property type="match status" value="1"/>
</dbReference>
<reference evidence="5 6" key="1">
    <citation type="journal article" date="2016" name="Nat. Commun.">
        <title>Thousands of microbial genomes shed light on interconnected biogeochemical processes in an aquifer system.</title>
        <authorList>
            <person name="Anantharaman K."/>
            <person name="Brown C.T."/>
            <person name="Hug L.A."/>
            <person name="Sharon I."/>
            <person name="Castelle C.J."/>
            <person name="Probst A.J."/>
            <person name="Thomas B.C."/>
            <person name="Singh A."/>
            <person name="Wilkins M.J."/>
            <person name="Karaoz U."/>
            <person name="Brodie E.L."/>
            <person name="Williams K.H."/>
            <person name="Hubbard S.S."/>
            <person name="Banfield J.F."/>
        </authorList>
    </citation>
    <scope>NUCLEOTIDE SEQUENCE [LARGE SCALE GENOMIC DNA]</scope>
</reference>
<dbReference type="AlphaFoldDB" id="A0A1G1V9S0"/>
<gene>
    <name evidence="5" type="ORF">A3F61_02740</name>
</gene>
<organism evidence="5 6">
    <name type="scientific">Candidatus Blackburnbacteria bacterium RIFCSPHIGHO2_12_FULL_41_13b</name>
    <dbReference type="NCBI Taxonomy" id="1797517"/>
    <lineage>
        <taxon>Bacteria</taxon>
        <taxon>Candidatus Blackburniibacteriota</taxon>
    </lineage>
</organism>
<comment type="caution">
    <text evidence="5">The sequence shown here is derived from an EMBL/GenBank/DDBJ whole genome shotgun (WGS) entry which is preliminary data.</text>
</comment>
<evidence type="ECO:0000256" key="2">
    <source>
        <dbReference type="ARBA" id="ARBA00022741"/>
    </source>
</evidence>
<dbReference type="InterPro" id="IPR003439">
    <property type="entry name" value="ABC_transporter-like_ATP-bd"/>
</dbReference>
<evidence type="ECO:0000256" key="1">
    <source>
        <dbReference type="ARBA" id="ARBA00005417"/>
    </source>
</evidence>
<keyword evidence="5" id="KW-0132">Cell division</keyword>
<dbReference type="GO" id="GO:0016887">
    <property type="term" value="F:ATP hydrolysis activity"/>
    <property type="evidence" value="ECO:0007669"/>
    <property type="project" value="InterPro"/>
</dbReference>
<dbReference type="InterPro" id="IPR015854">
    <property type="entry name" value="ABC_transpr_LolD-like"/>
</dbReference>
<dbReference type="PROSITE" id="PS50893">
    <property type="entry name" value="ABC_TRANSPORTER_2"/>
    <property type="match status" value="1"/>
</dbReference>
<evidence type="ECO:0000313" key="5">
    <source>
        <dbReference type="EMBL" id="OGY12175.1"/>
    </source>
</evidence>
<comment type="similarity">
    <text evidence="1">Belongs to the ABC transporter superfamily.</text>
</comment>